<evidence type="ECO:0000259" key="1">
    <source>
        <dbReference type="SMART" id="SM00382"/>
    </source>
</evidence>
<reference evidence="2 3" key="1">
    <citation type="submission" date="2019-03" db="EMBL/GenBank/DDBJ databases">
        <title>Genomic Encyclopedia of Type Strains, Phase IV (KMG-IV): sequencing the most valuable type-strain genomes for metagenomic binning, comparative biology and taxonomic classification.</title>
        <authorList>
            <person name="Goeker M."/>
        </authorList>
    </citation>
    <scope>NUCLEOTIDE SEQUENCE [LARGE SCALE GENOMIC DNA]</scope>
    <source>
        <strain evidence="2 3">DSM 11170</strain>
    </source>
</reference>
<dbReference type="PANTHER" id="PTHR42935:SF1">
    <property type="entry name" value="SLR0930 PROTEIN"/>
    <property type="match status" value="1"/>
</dbReference>
<dbReference type="RefSeq" id="WP_165876285.1">
    <property type="nucleotide sequence ID" value="NZ_JAOQNU010000004.1"/>
</dbReference>
<dbReference type="SMART" id="SM00382">
    <property type="entry name" value="AAA"/>
    <property type="match status" value="1"/>
</dbReference>
<evidence type="ECO:0000313" key="2">
    <source>
        <dbReference type="EMBL" id="TCP68190.1"/>
    </source>
</evidence>
<comment type="caution">
    <text evidence="2">The sequence shown here is derived from an EMBL/GenBank/DDBJ whole genome shotgun (WGS) entry which is preliminary data.</text>
</comment>
<feature type="domain" description="AAA+ ATPase" evidence="1">
    <location>
        <begin position="255"/>
        <end position="373"/>
    </location>
</feature>
<dbReference type="Pfam" id="PF05673">
    <property type="entry name" value="DUF815"/>
    <property type="match status" value="1"/>
</dbReference>
<accession>A0A4R2RUY5</accession>
<dbReference type="InterPro" id="IPR027417">
    <property type="entry name" value="P-loop_NTPase"/>
</dbReference>
<dbReference type="PANTHER" id="PTHR42935">
    <property type="entry name" value="SLR0930 PROTEIN"/>
    <property type="match status" value="1"/>
</dbReference>
<dbReference type="Proteomes" id="UP000294813">
    <property type="component" value="Unassembled WGS sequence"/>
</dbReference>
<dbReference type="EMBL" id="SLXT01000004">
    <property type="protein sequence ID" value="TCP68190.1"/>
    <property type="molecule type" value="Genomic_DNA"/>
</dbReference>
<keyword evidence="3" id="KW-1185">Reference proteome</keyword>
<proteinExistence type="predicted"/>
<name>A0A4R2RUY5_9FIRM</name>
<dbReference type="InterPro" id="IPR003593">
    <property type="entry name" value="AAA+_ATPase"/>
</dbReference>
<sequence>MHESRQVVEPSIQEIHFAFYRFGFYKKLLDDPAMVLARRLIGAFAESSRAMEELIADYMELLAIVVTYGEQRREPVVGDAWQNYILDQLLSDENGFTEKAQYGQQAMGSSMQAAAAQELRAWQQLVHCSAGFWRRQAEAIYGGPLPEWSTVQPILAADRQGAHGDGTAQDPASARQAIKQQLLGSMDWALELPAVIAYHQQYGIGPFARFLAFRWEGKLVGIDYPDPTRLEQLVSYERQRQDVVENTARMIRGYRTNNLLLYGDRGTGKSSTVKSLIHRFGTQGLRLIEVPKSRLGDFPQLIAMLKDRPQKFIIFVDDLSFEEGEDSYKDLKAVLDGGVAARPANVAIYATSNRRHLIKETFADRQQIVQDGEIHPGDTYQEKMSLADRFGITITFLMPNQETYLKIVEILARQSGIAIAREQLHQLALQWAIRHNGRSGRTARQFIDQLIAETGTVRSEG</sequence>
<dbReference type="Gene3D" id="3.40.50.300">
    <property type="entry name" value="P-loop containing nucleotide triphosphate hydrolases"/>
    <property type="match status" value="1"/>
</dbReference>
<dbReference type="InterPro" id="IPR008533">
    <property type="entry name" value="DUF815"/>
</dbReference>
<protein>
    <recommendedName>
        <fullName evidence="1">AAA+ ATPase domain-containing protein</fullName>
    </recommendedName>
</protein>
<gene>
    <name evidence="2" type="ORF">EDD73_10493</name>
</gene>
<evidence type="ECO:0000313" key="3">
    <source>
        <dbReference type="Proteomes" id="UP000294813"/>
    </source>
</evidence>
<organism evidence="2 3">
    <name type="scientific">Heliophilum fasciatum</name>
    <dbReference type="NCBI Taxonomy" id="35700"/>
    <lineage>
        <taxon>Bacteria</taxon>
        <taxon>Bacillati</taxon>
        <taxon>Bacillota</taxon>
        <taxon>Clostridia</taxon>
        <taxon>Eubacteriales</taxon>
        <taxon>Heliobacteriaceae</taxon>
        <taxon>Heliophilum</taxon>
    </lineage>
</organism>
<dbReference type="AlphaFoldDB" id="A0A4R2RUY5"/>
<dbReference type="SUPFAM" id="SSF52540">
    <property type="entry name" value="P-loop containing nucleoside triphosphate hydrolases"/>
    <property type="match status" value="1"/>
</dbReference>